<reference evidence="8 9" key="1">
    <citation type="submission" date="2024-12" db="EMBL/GenBank/DDBJ databases">
        <authorList>
            <person name="Lee Y."/>
        </authorList>
    </citation>
    <scope>NUCLEOTIDE SEQUENCE [LARGE SCALE GENOMIC DNA]</scope>
    <source>
        <strain evidence="8 9">03SUJ4</strain>
    </source>
</reference>
<keyword evidence="4 7" id="KW-0812">Transmembrane</keyword>
<keyword evidence="3" id="KW-1003">Cell membrane</keyword>
<evidence type="ECO:0000256" key="1">
    <source>
        <dbReference type="ARBA" id="ARBA00004651"/>
    </source>
</evidence>
<dbReference type="InterPro" id="IPR014047">
    <property type="entry name" value="Chr_Tranpt_l_chain"/>
</dbReference>
<keyword evidence="6 7" id="KW-0472">Membrane</keyword>
<dbReference type="Pfam" id="PF02417">
    <property type="entry name" value="Chromate_transp"/>
    <property type="match status" value="2"/>
</dbReference>
<comment type="subcellular location">
    <subcellularLocation>
        <location evidence="1">Cell membrane</location>
        <topology evidence="1">Multi-pass membrane protein</topology>
    </subcellularLocation>
</comment>
<evidence type="ECO:0000256" key="2">
    <source>
        <dbReference type="ARBA" id="ARBA00005262"/>
    </source>
</evidence>
<evidence type="ECO:0000256" key="3">
    <source>
        <dbReference type="ARBA" id="ARBA00022475"/>
    </source>
</evidence>
<evidence type="ECO:0000313" key="9">
    <source>
        <dbReference type="Proteomes" id="UP001634747"/>
    </source>
</evidence>
<feature type="transmembrane region" description="Helical" evidence="7">
    <location>
        <begin position="213"/>
        <end position="237"/>
    </location>
</feature>
<evidence type="ECO:0000256" key="7">
    <source>
        <dbReference type="SAM" id="Phobius"/>
    </source>
</evidence>
<evidence type="ECO:0000256" key="5">
    <source>
        <dbReference type="ARBA" id="ARBA00022989"/>
    </source>
</evidence>
<comment type="caution">
    <text evidence="8">The sequence shown here is derived from an EMBL/GenBank/DDBJ whole genome shotgun (WGS) entry which is preliminary data.</text>
</comment>
<dbReference type="PIRSF" id="PIRSF004810">
    <property type="entry name" value="ChrA"/>
    <property type="match status" value="1"/>
</dbReference>
<dbReference type="PANTHER" id="PTHR33567">
    <property type="entry name" value="CHROMATE ION TRANSPORTER (EUROFUNG)"/>
    <property type="match status" value="1"/>
</dbReference>
<sequence>MVDRAKLADEQKAPLGAFVLYFLRLGALGFGGPIALAGRMESELVQERGWIQREDYLEGLAFAQLAPGPLAAQLAMYLGYVRAGVLGATGVAITFIAPSFLMVLAISVLYVRYDGLKWMQALFYGIGAAVIGIILRSTIKLGGVTLKRDPLLWAIFLVLAASTAYTGREIVWLFLLAGIVSLGVKTTSSRTGSVAIAIWPATLGLSEPASKHWALCLFFLKSSLFVFGSGLAIVPFLHGGVVDSHHWLNEHQFLDAIAVAMITPGPVVITVAFIGYLADGLTGAVLAGLGVFLPVYLMVVIVAPFYRRLSRNDGIKAFVSGVTAAATGAIAGAVYILARHSIKDVWTAAIACLAFIVLWRWKVPEPVIVAGSGIVGLLLYTSFGGR</sequence>
<evidence type="ECO:0000313" key="8">
    <source>
        <dbReference type="EMBL" id="MFN2976251.1"/>
    </source>
</evidence>
<evidence type="ECO:0000256" key="6">
    <source>
        <dbReference type="ARBA" id="ARBA00023136"/>
    </source>
</evidence>
<organism evidence="8 9">
    <name type="scientific">Terriglobus aquaticus</name>
    <dbReference type="NCBI Taxonomy" id="940139"/>
    <lineage>
        <taxon>Bacteria</taxon>
        <taxon>Pseudomonadati</taxon>
        <taxon>Acidobacteriota</taxon>
        <taxon>Terriglobia</taxon>
        <taxon>Terriglobales</taxon>
        <taxon>Acidobacteriaceae</taxon>
        <taxon>Terriglobus</taxon>
    </lineage>
</organism>
<feature type="transmembrane region" description="Helical" evidence="7">
    <location>
        <begin position="345"/>
        <end position="361"/>
    </location>
</feature>
<keyword evidence="9" id="KW-1185">Reference proteome</keyword>
<dbReference type="EMBL" id="JBJYXY010000001">
    <property type="protein sequence ID" value="MFN2976251.1"/>
    <property type="molecule type" value="Genomic_DNA"/>
</dbReference>
<feature type="transmembrane region" description="Helical" evidence="7">
    <location>
        <begin position="367"/>
        <end position="385"/>
    </location>
</feature>
<dbReference type="PANTHER" id="PTHR33567:SF3">
    <property type="entry name" value="CHROMATE ION TRANSPORTER (EUROFUNG)"/>
    <property type="match status" value="1"/>
</dbReference>
<feature type="transmembrane region" description="Helical" evidence="7">
    <location>
        <begin position="285"/>
        <end position="306"/>
    </location>
</feature>
<feature type="transmembrane region" description="Helical" evidence="7">
    <location>
        <begin position="15"/>
        <end position="38"/>
    </location>
</feature>
<dbReference type="InterPro" id="IPR003370">
    <property type="entry name" value="Chromate_transpt"/>
</dbReference>
<dbReference type="Proteomes" id="UP001634747">
    <property type="component" value="Unassembled WGS sequence"/>
</dbReference>
<keyword evidence="5 7" id="KW-1133">Transmembrane helix</keyword>
<evidence type="ECO:0000256" key="4">
    <source>
        <dbReference type="ARBA" id="ARBA00022692"/>
    </source>
</evidence>
<feature type="transmembrane region" description="Helical" evidence="7">
    <location>
        <begin position="121"/>
        <end position="139"/>
    </location>
</feature>
<gene>
    <name evidence="8" type="ORF">ACK2TP_10805</name>
</gene>
<dbReference type="NCBIfam" id="TIGR00937">
    <property type="entry name" value="2A51"/>
    <property type="match status" value="1"/>
</dbReference>
<feature type="transmembrane region" description="Helical" evidence="7">
    <location>
        <begin position="151"/>
        <end position="180"/>
    </location>
</feature>
<dbReference type="RefSeq" id="WP_263412263.1">
    <property type="nucleotide sequence ID" value="NZ_BAABBH010000001.1"/>
</dbReference>
<feature type="transmembrane region" description="Helical" evidence="7">
    <location>
        <begin position="257"/>
        <end position="278"/>
    </location>
</feature>
<name>A0ABW9KKD3_9BACT</name>
<accession>A0ABW9KKD3</accession>
<proteinExistence type="inferred from homology"/>
<protein>
    <submittedName>
        <fullName evidence="8">Chromate transporter</fullName>
    </submittedName>
</protein>
<feature type="transmembrane region" description="Helical" evidence="7">
    <location>
        <begin position="318"/>
        <end position="338"/>
    </location>
</feature>
<feature type="transmembrane region" description="Helical" evidence="7">
    <location>
        <begin position="86"/>
        <end position="109"/>
    </location>
</feature>
<comment type="similarity">
    <text evidence="2">Belongs to the chromate ion transporter (CHR) (TC 2.A.51) family.</text>
</comment>